<sequence length="106" mass="11334">DTLSNLSFDNDNDVGVDIQVTGAELPLDGSIGSKHPDENVLDSAGQSHGQPVNVRVQVNDFEMDEDSLQLNLPPGTAYKPPSVDFPTSPSQLKISKGPSFMPTEEP</sequence>
<feature type="non-terminal residue" evidence="2">
    <location>
        <position position="106"/>
    </location>
</feature>
<keyword evidence="3" id="KW-1185">Reference proteome</keyword>
<name>A0A8J2KAP3_9HEXA</name>
<proteinExistence type="predicted"/>
<dbReference type="EMBL" id="CAJVCH010293774">
    <property type="protein sequence ID" value="CAG7785318.1"/>
    <property type="molecule type" value="Genomic_DNA"/>
</dbReference>
<accession>A0A8J2KAP3</accession>
<dbReference type="AlphaFoldDB" id="A0A8J2KAP3"/>
<feature type="non-terminal residue" evidence="2">
    <location>
        <position position="1"/>
    </location>
</feature>
<protein>
    <submittedName>
        <fullName evidence="2">Uncharacterized protein</fullName>
    </submittedName>
</protein>
<comment type="caution">
    <text evidence="2">The sequence shown here is derived from an EMBL/GenBank/DDBJ whole genome shotgun (WGS) entry which is preliminary data.</text>
</comment>
<evidence type="ECO:0000313" key="3">
    <source>
        <dbReference type="Proteomes" id="UP000708208"/>
    </source>
</evidence>
<reference evidence="2" key="1">
    <citation type="submission" date="2021-06" db="EMBL/GenBank/DDBJ databases">
        <authorList>
            <person name="Hodson N. C."/>
            <person name="Mongue J. A."/>
            <person name="Jaron S. K."/>
        </authorList>
    </citation>
    <scope>NUCLEOTIDE SEQUENCE</scope>
</reference>
<organism evidence="2 3">
    <name type="scientific">Allacma fusca</name>
    <dbReference type="NCBI Taxonomy" id="39272"/>
    <lineage>
        <taxon>Eukaryota</taxon>
        <taxon>Metazoa</taxon>
        <taxon>Ecdysozoa</taxon>
        <taxon>Arthropoda</taxon>
        <taxon>Hexapoda</taxon>
        <taxon>Collembola</taxon>
        <taxon>Symphypleona</taxon>
        <taxon>Sminthuridae</taxon>
        <taxon>Allacma</taxon>
    </lineage>
</organism>
<feature type="region of interest" description="Disordered" evidence="1">
    <location>
        <begin position="72"/>
        <end position="106"/>
    </location>
</feature>
<evidence type="ECO:0000313" key="2">
    <source>
        <dbReference type="EMBL" id="CAG7785318.1"/>
    </source>
</evidence>
<evidence type="ECO:0000256" key="1">
    <source>
        <dbReference type="SAM" id="MobiDB-lite"/>
    </source>
</evidence>
<gene>
    <name evidence="2" type="ORF">AFUS01_LOCUS23950</name>
</gene>
<dbReference type="Proteomes" id="UP000708208">
    <property type="component" value="Unassembled WGS sequence"/>
</dbReference>
<feature type="region of interest" description="Disordered" evidence="1">
    <location>
        <begin position="29"/>
        <end position="50"/>
    </location>
</feature>